<dbReference type="STRING" id="582692.SAMN05720606_11171"/>
<gene>
    <name evidence="1" type="ORF">SAMN05720606_11171</name>
</gene>
<dbReference type="Proteomes" id="UP000198538">
    <property type="component" value="Unassembled WGS sequence"/>
</dbReference>
<dbReference type="PROSITE" id="PS51257">
    <property type="entry name" value="PROKAR_LIPOPROTEIN"/>
    <property type="match status" value="1"/>
</dbReference>
<protein>
    <submittedName>
        <fullName evidence="1">Uncharacterized protein</fullName>
    </submittedName>
</protein>
<organism evidence="1 2">
    <name type="scientific">Paenibacillus polysaccharolyticus</name>
    <dbReference type="NCBI Taxonomy" id="582692"/>
    <lineage>
        <taxon>Bacteria</taxon>
        <taxon>Bacillati</taxon>
        <taxon>Bacillota</taxon>
        <taxon>Bacilli</taxon>
        <taxon>Bacillales</taxon>
        <taxon>Paenibacillaceae</taxon>
        <taxon>Paenibacillus</taxon>
    </lineage>
</organism>
<accession>A0A1G5JJM8</accession>
<evidence type="ECO:0000313" key="1">
    <source>
        <dbReference type="EMBL" id="SCY87979.1"/>
    </source>
</evidence>
<evidence type="ECO:0000313" key="2">
    <source>
        <dbReference type="Proteomes" id="UP000198538"/>
    </source>
</evidence>
<dbReference type="RefSeq" id="WP_090921914.1">
    <property type="nucleotide sequence ID" value="NZ_FMVM01000011.1"/>
</dbReference>
<keyword evidence="2" id="KW-1185">Reference proteome</keyword>
<dbReference type="AlphaFoldDB" id="A0A1G5JJM8"/>
<proteinExistence type="predicted"/>
<dbReference type="EMBL" id="FMVM01000011">
    <property type="protein sequence ID" value="SCY87979.1"/>
    <property type="molecule type" value="Genomic_DNA"/>
</dbReference>
<sequence length="500" mass="58341">MKSTDVKHSIAGFYFQLLIACYELVNVYEYEDAYVGVECDADVRVNYGNDQFIEAKFYSDDSFTRNQEAITHTIYNFYHTYKRTKTSGTFQIKTNVPFATSDFDFFNNWNTKKFDIPNEYINYVKDCLVYEYADKKEGKEAYEVFKMSYKKSNPQLKRPQFKRALINHLHLYPDEYKNFLSENVLISDEEILEFVKLVTFDTPRKKVDKFSSILALKEKTEYHLSVHFPGLSNFEYENIRFLIMNAFLDTTVDTTSFILKTSSINQIVANHTESIQELFNKDVLASSIKDIEIELIKYELLLKRKGHSDSLERILKVVGTCTEQWVHGMKEYGVTQMNSRYLMGSSPSYALNILELFKAMGEIYALSEKELGDIDLFDLEGINNVSFSEYKGFSLKTTHHASDKQDEQMLITAFIEHTLKDQHLMKAIGDETIIFDADCKICDPERLNIEDIVMDISKPYGTILNQEFYRSFQYKCIRCVRLLTHDADCPFTKSFKEGRI</sequence>
<reference evidence="2" key="1">
    <citation type="submission" date="2016-10" db="EMBL/GenBank/DDBJ databases">
        <authorList>
            <person name="Varghese N."/>
            <person name="Submissions S."/>
        </authorList>
    </citation>
    <scope>NUCLEOTIDE SEQUENCE [LARGE SCALE GENOMIC DNA]</scope>
    <source>
        <strain evidence="2">BL9</strain>
    </source>
</reference>
<name>A0A1G5JJM8_9BACL</name>